<dbReference type="InterPro" id="IPR046528">
    <property type="entry name" value="DUF6593"/>
</dbReference>
<dbReference type="STRING" id="47428.A0A284R1P3"/>
<dbReference type="Proteomes" id="UP000219338">
    <property type="component" value="Unassembled WGS sequence"/>
</dbReference>
<proteinExistence type="predicted"/>
<dbReference type="EMBL" id="FUEG01000003">
    <property type="protein sequence ID" value="SJL02625.1"/>
    <property type="molecule type" value="Genomic_DNA"/>
</dbReference>
<keyword evidence="3" id="KW-1185">Reference proteome</keyword>
<dbReference type="OMA" id="QHPDIMG"/>
<dbReference type="AlphaFoldDB" id="A0A284R1P3"/>
<evidence type="ECO:0000313" key="3">
    <source>
        <dbReference type="Proteomes" id="UP000219338"/>
    </source>
</evidence>
<sequence>MASVVLLQFGSDPFSFRFEDLQGRPAFTLGIVVNRILASQYPTLVMKLTREAPWSQQYASIMGPSNSFFYFGPRTSPGYIVYGNNPLNLPMSHLMRQERDKSSSRYFTSQSGNNYKWRMSNTRMECMDGRTLLASWDLSSPEDDFHARLTIKPSGLHIVTEIVTTLILNRMAQDLSWQ</sequence>
<evidence type="ECO:0000313" key="2">
    <source>
        <dbReference type="EMBL" id="SJL02625.1"/>
    </source>
</evidence>
<reference evidence="3" key="1">
    <citation type="journal article" date="2017" name="Nat. Ecol. Evol.">
        <title>Genome expansion and lineage-specific genetic innovations in the forest pathogenic fungi Armillaria.</title>
        <authorList>
            <person name="Sipos G."/>
            <person name="Prasanna A.N."/>
            <person name="Walter M.C."/>
            <person name="O'Connor E."/>
            <person name="Balint B."/>
            <person name="Krizsan K."/>
            <person name="Kiss B."/>
            <person name="Hess J."/>
            <person name="Varga T."/>
            <person name="Slot J."/>
            <person name="Riley R."/>
            <person name="Boka B."/>
            <person name="Rigling D."/>
            <person name="Barry K."/>
            <person name="Lee J."/>
            <person name="Mihaltcheva S."/>
            <person name="LaButti K."/>
            <person name="Lipzen A."/>
            <person name="Waldron R."/>
            <person name="Moloney N.M."/>
            <person name="Sperisen C."/>
            <person name="Kredics L."/>
            <person name="Vagvoelgyi C."/>
            <person name="Patrignani A."/>
            <person name="Fitzpatrick D."/>
            <person name="Nagy I."/>
            <person name="Doyle S."/>
            <person name="Anderson J.B."/>
            <person name="Grigoriev I.V."/>
            <person name="Gueldener U."/>
            <person name="Muensterkoetter M."/>
            <person name="Nagy L.G."/>
        </authorList>
    </citation>
    <scope>NUCLEOTIDE SEQUENCE [LARGE SCALE GENOMIC DNA]</scope>
    <source>
        <strain evidence="3">C18/9</strain>
    </source>
</reference>
<organism evidence="2 3">
    <name type="scientific">Armillaria ostoyae</name>
    <name type="common">Armillaria root rot fungus</name>
    <dbReference type="NCBI Taxonomy" id="47428"/>
    <lineage>
        <taxon>Eukaryota</taxon>
        <taxon>Fungi</taxon>
        <taxon>Dikarya</taxon>
        <taxon>Basidiomycota</taxon>
        <taxon>Agaricomycotina</taxon>
        <taxon>Agaricomycetes</taxon>
        <taxon>Agaricomycetidae</taxon>
        <taxon>Agaricales</taxon>
        <taxon>Marasmiineae</taxon>
        <taxon>Physalacriaceae</taxon>
        <taxon>Armillaria</taxon>
    </lineage>
</organism>
<accession>A0A284R1P3</accession>
<evidence type="ECO:0000259" key="1">
    <source>
        <dbReference type="Pfam" id="PF20236"/>
    </source>
</evidence>
<feature type="domain" description="DUF6593" evidence="1">
    <location>
        <begin position="88"/>
        <end position="168"/>
    </location>
</feature>
<dbReference type="Pfam" id="PF20236">
    <property type="entry name" value="DUF6593"/>
    <property type="match status" value="1"/>
</dbReference>
<dbReference type="OrthoDB" id="3168860at2759"/>
<protein>
    <recommendedName>
        <fullName evidence="1">DUF6593 domain-containing protein</fullName>
    </recommendedName>
</protein>
<name>A0A284R1P3_ARMOS</name>
<gene>
    <name evidence="2" type="ORF">ARMOST_05957</name>
</gene>